<dbReference type="Gene3D" id="1.10.8.10">
    <property type="entry name" value="DNA helicase RuvA subunit, C-terminal domain"/>
    <property type="match status" value="1"/>
</dbReference>
<feature type="compositionally biased region" description="Polar residues" evidence="2">
    <location>
        <begin position="321"/>
        <end position="332"/>
    </location>
</feature>
<feature type="compositionally biased region" description="Basic and acidic residues" evidence="2">
    <location>
        <begin position="133"/>
        <end position="161"/>
    </location>
</feature>
<dbReference type="InterPro" id="IPR038508">
    <property type="entry name" value="ArfGAP_dom_sf"/>
</dbReference>
<feature type="compositionally biased region" description="Low complexity" evidence="2">
    <location>
        <begin position="609"/>
        <end position="623"/>
    </location>
</feature>
<dbReference type="GeneID" id="36286338"/>
<dbReference type="AlphaFoldDB" id="A0A177AE47"/>
<accession>A0A177AE47</accession>
<dbReference type="InterPro" id="IPR009060">
    <property type="entry name" value="UBA-like_sf"/>
</dbReference>
<proteinExistence type="predicted"/>
<dbReference type="InterPro" id="IPR037278">
    <property type="entry name" value="ARFGAP/RecO"/>
</dbReference>
<evidence type="ECO:0000313" key="5">
    <source>
        <dbReference type="EMBL" id="OAF60386.1"/>
    </source>
</evidence>
<feature type="compositionally biased region" description="Polar residues" evidence="2">
    <location>
        <begin position="342"/>
        <end position="367"/>
    </location>
</feature>
<dbReference type="SUPFAM" id="SSF57863">
    <property type="entry name" value="ArfGap/RecO-like zinc finger"/>
    <property type="match status" value="1"/>
</dbReference>
<dbReference type="RefSeq" id="XP_024325667.1">
    <property type="nucleotide sequence ID" value="XM_024466909.1"/>
</dbReference>
<keyword evidence="1" id="KW-0863">Zinc-finger</keyword>
<feature type="compositionally biased region" description="Basic and acidic residues" evidence="2">
    <location>
        <begin position="251"/>
        <end position="274"/>
    </location>
</feature>
<dbReference type="SUPFAM" id="SSF46934">
    <property type="entry name" value="UBA-like"/>
    <property type="match status" value="1"/>
</dbReference>
<feature type="region of interest" description="Disordered" evidence="2">
    <location>
        <begin position="510"/>
        <end position="547"/>
    </location>
</feature>
<dbReference type="InterPro" id="IPR001164">
    <property type="entry name" value="ArfGAP_dom"/>
</dbReference>
<dbReference type="PROSITE" id="PS50115">
    <property type="entry name" value="ARFGAP"/>
    <property type="match status" value="1"/>
</dbReference>
<dbReference type="InterPro" id="IPR015940">
    <property type="entry name" value="UBA"/>
</dbReference>
<dbReference type="InterPro" id="IPR051718">
    <property type="entry name" value="ARF_GTPase-activating"/>
</dbReference>
<evidence type="ECO:0000259" key="3">
    <source>
        <dbReference type="PROSITE" id="PS50030"/>
    </source>
</evidence>
<dbReference type="SMART" id="SM00105">
    <property type="entry name" value="ArfGap"/>
    <property type="match status" value="1"/>
</dbReference>
<dbReference type="CDD" id="cd08204">
    <property type="entry name" value="ArfGap"/>
    <property type="match status" value="1"/>
</dbReference>
<feature type="compositionally biased region" description="Polar residues" evidence="2">
    <location>
        <begin position="708"/>
        <end position="717"/>
    </location>
</feature>
<dbReference type="GO" id="GO:0005737">
    <property type="term" value="C:cytoplasm"/>
    <property type="evidence" value="ECO:0007669"/>
    <property type="project" value="TreeGrafter"/>
</dbReference>
<protein>
    <recommendedName>
        <fullName evidence="6">Arf-GAP domain-containing protein</fullName>
    </recommendedName>
</protein>
<feature type="compositionally biased region" description="Low complexity" evidence="2">
    <location>
        <begin position="513"/>
        <end position="547"/>
    </location>
</feature>
<evidence type="ECO:0000259" key="4">
    <source>
        <dbReference type="PROSITE" id="PS50115"/>
    </source>
</evidence>
<feature type="region of interest" description="Disordered" evidence="2">
    <location>
        <begin position="215"/>
        <end position="371"/>
    </location>
</feature>
<name>A0A177AE47_9PEZI</name>
<feature type="region of interest" description="Disordered" evidence="2">
    <location>
        <begin position="445"/>
        <end position="466"/>
    </location>
</feature>
<feature type="compositionally biased region" description="Low complexity" evidence="2">
    <location>
        <begin position="641"/>
        <end position="659"/>
    </location>
</feature>
<feature type="compositionally biased region" description="Pro residues" evidence="2">
    <location>
        <begin position="598"/>
        <end position="608"/>
    </location>
</feature>
<dbReference type="VEuPathDB" id="FungiDB:GMDG_08102"/>
<dbReference type="Proteomes" id="UP000077154">
    <property type="component" value="Unassembled WGS sequence"/>
</dbReference>
<dbReference type="Pfam" id="PF01412">
    <property type="entry name" value="ArfGap"/>
    <property type="match status" value="1"/>
</dbReference>
<sequence length="743" mass="81765">MSSGLSKRQQARNERTLQNLVKSVPGNSTCADCGARNPGWASWSLGIFLCVRCAAVHRGLGTHISKVKSLSMDSWSNEQVENMKQRGNTMSNLIYNPKNTRPPLPVDADEVDSAVERFIRNKYKNSAPATNYDDSRDYETSTAYREPESNRREPEPVRRETTSNSHRRTGSTDSDDEHPLPAPPQKSRFGFRSASSIFPMSSKAKREAAARVYLENQSRNDNARWDDDEGPPPPRKGKPARIFGSSNASDRSVEEWEKKLSQLREMGFKNDKRNSTVLKGFNGNMDKTLETLVRLGEREAPSRSRTPSTAPLSAGLLINPSKDSPASPTPSKNPWDMPSAPPQSSQSTGALSLQEQQSKNNPQQASLNPFGFATSKSQYNLNQQYTNVEQPFQNMSISPNQPLFPHHTGGTAQRQPFMAAAAPSMPSIPQGQYAPSPYGAQLQTQYSPTTSPGHNPFLQQQPTRQTQSLNVTPLTATAPNPFHTLTRNQTFPMQQGSQAQPQMSMQDYFNSGQQQQQPQLNPYSQQQTPQQPNPFNQMQQPQQQQQLQRLNPYNQPQLMQQQLNPYNNFQQQPQQLLPQQTGRADKTSIMALYGSNPQSPPLPSPQPQQQPQFANQPQQLTQNPYQPQLVNTNQQFGNPTQQQPGLSSPLSSSVSFGGSKNPFMHGSSTNPSPFAQPNQAAGGAPHGGLLAASGVGGIGSANGGNPSRHVSQESMSVDPNGWHAHSGRHSPDAFASLSSRAVR</sequence>
<evidence type="ECO:0008006" key="6">
    <source>
        <dbReference type="Google" id="ProtNLM"/>
    </source>
</evidence>
<organism evidence="5">
    <name type="scientific">Pseudogymnoascus destructans</name>
    <dbReference type="NCBI Taxonomy" id="655981"/>
    <lineage>
        <taxon>Eukaryota</taxon>
        <taxon>Fungi</taxon>
        <taxon>Dikarya</taxon>
        <taxon>Ascomycota</taxon>
        <taxon>Pezizomycotina</taxon>
        <taxon>Leotiomycetes</taxon>
        <taxon>Thelebolales</taxon>
        <taxon>Thelebolaceae</taxon>
        <taxon>Pseudogymnoascus</taxon>
    </lineage>
</organism>
<feature type="region of interest" description="Disordered" evidence="2">
    <location>
        <begin position="126"/>
        <end position="193"/>
    </location>
</feature>
<feature type="region of interest" description="Disordered" evidence="2">
    <location>
        <begin position="591"/>
        <end position="743"/>
    </location>
</feature>
<dbReference type="OrthoDB" id="10266696at2759"/>
<dbReference type="Gene3D" id="1.10.220.150">
    <property type="entry name" value="Arf GTPase activating protein"/>
    <property type="match status" value="1"/>
</dbReference>
<feature type="compositionally biased region" description="Polar residues" evidence="2">
    <location>
        <begin position="624"/>
        <end position="640"/>
    </location>
</feature>
<keyword evidence="1" id="KW-0479">Metal-binding</keyword>
<dbReference type="GO" id="GO:0008270">
    <property type="term" value="F:zinc ion binding"/>
    <property type="evidence" value="ECO:0007669"/>
    <property type="project" value="UniProtKB-KW"/>
</dbReference>
<keyword evidence="1" id="KW-0862">Zinc</keyword>
<feature type="compositionally biased region" description="Polar residues" evidence="2">
    <location>
        <begin position="666"/>
        <end position="679"/>
    </location>
</feature>
<gene>
    <name evidence="5" type="ORF">VC83_03261</name>
</gene>
<dbReference type="EMBL" id="KV441391">
    <property type="protein sequence ID" value="OAF60386.1"/>
    <property type="molecule type" value="Genomic_DNA"/>
</dbReference>
<dbReference type="FunFam" id="1.10.220.150:FF:000026">
    <property type="entry name" value="GTPase activating protein for Arf, putative"/>
    <property type="match status" value="1"/>
</dbReference>
<dbReference type="PANTHER" id="PTHR45705:SF7">
    <property type="entry name" value="ACTIVATING PROTEIN FOR ARF, PUTATIVE (AFU_ORTHOLOGUE AFUA_4G09120)-RELATED"/>
    <property type="match status" value="1"/>
</dbReference>
<feature type="compositionally biased region" description="Low complexity" evidence="2">
    <location>
        <begin position="680"/>
        <end position="693"/>
    </location>
</feature>
<dbReference type="PRINTS" id="PR00405">
    <property type="entry name" value="REVINTRACTNG"/>
</dbReference>
<dbReference type="PANTHER" id="PTHR45705">
    <property type="entry name" value="FI20236P1"/>
    <property type="match status" value="1"/>
</dbReference>
<feature type="domain" description="UBA" evidence="3">
    <location>
        <begin position="254"/>
        <end position="295"/>
    </location>
</feature>
<dbReference type="GO" id="GO:0005096">
    <property type="term" value="F:GTPase activator activity"/>
    <property type="evidence" value="ECO:0007669"/>
    <property type="project" value="InterPro"/>
</dbReference>
<evidence type="ECO:0000256" key="2">
    <source>
        <dbReference type="SAM" id="MobiDB-lite"/>
    </source>
</evidence>
<dbReference type="eggNOG" id="KOG0703">
    <property type="taxonomic scope" value="Eukaryota"/>
</dbReference>
<feature type="domain" description="Arf-GAP" evidence="4">
    <location>
        <begin position="14"/>
        <end position="124"/>
    </location>
</feature>
<dbReference type="PROSITE" id="PS50030">
    <property type="entry name" value="UBA"/>
    <property type="match status" value="1"/>
</dbReference>
<evidence type="ECO:0000256" key="1">
    <source>
        <dbReference type="PROSITE-ProRule" id="PRU00288"/>
    </source>
</evidence>
<reference evidence="5" key="1">
    <citation type="submission" date="2016-03" db="EMBL/GenBank/DDBJ databases">
        <title>Updated assembly of Pseudogymnoascus destructans, the fungus causing white-nose syndrome of bats.</title>
        <authorList>
            <person name="Palmer J.M."/>
            <person name="Drees K.P."/>
            <person name="Foster J.T."/>
            <person name="Lindner D.L."/>
        </authorList>
    </citation>
    <scope>NUCLEOTIDE SEQUENCE [LARGE SCALE GENOMIC DNA]</scope>
    <source>
        <strain evidence="5">20631-21</strain>
    </source>
</reference>